<dbReference type="InterPro" id="IPR007367">
    <property type="entry name" value="DUF433"/>
</dbReference>
<dbReference type="EMBL" id="JAGIYY010000002">
    <property type="protein sequence ID" value="MBP0438600.1"/>
    <property type="molecule type" value="Genomic_DNA"/>
</dbReference>
<dbReference type="Pfam" id="PF04255">
    <property type="entry name" value="DUF433"/>
    <property type="match status" value="1"/>
</dbReference>
<sequence length="76" mass="8290">MDNIAIIEEELFEPHPDIVSGAVVLRGTRIPVEAFFENLAAGLTLEELLRNYPAVGRERAEAAILQAGRKFVKAAA</sequence>
<name>A0A8J7UJ84_9HYPH</name>
<gene>
    <name evidence="1" type="ORF">J5Y06_08070</name>
</gene>
<reference evidence="1" key="1">
    <citation type="submission" date="2021-03" db="EMBL/GenBank/DDBJ databases">
        <title>Genome sequencing and assembly of Tianweitania sediminis.</title>
        <authorList>
            <person name="Chhetri G."/>
        </authorList>
    </citation>
    <scope>NUCLEOTIDE SEQUENCE</scope>
    <source>
        <strain evidence="1">Z8</strain>
    </source>
</reference>
<dbReference type="RefSeq" id="WP_209334630.1">
    <property type="nucleotide sequence ID" value="NZ_JAGIYY010000002.1"/>
</dbReference>
<dbReference type="AlphaFoldDB" id="A0A8J7UJ84"/>
<comment type="caution">
    <text evidence="1">The sequence shown here is derived from an EMBL/GenBank/DDBJ whole genome shotgun (WGS) entry which is preliminary data.</text>
</comment>
<dbReference type="SUPFAM" id="SSF46689">
    <property type="entry name" value="Homeodomain-like"/>
    <property type="match status" value="1"/>
</dbReference>
<evidence type="ECO:0000313" key="2">
    <source>
        <dbReference type="Proteomes" id="UP000666240"/>
    </source>
</evidence>
<proteinExistence type="predicted"/>
<dbReference type="InterPro" id="IPR009057">
    <property type="entry name" value="Homeodomain-like_sf"/>
</dbReference>
<evidence type="ECO:0000313" key="1">
    <source>
        <dbReference type="EMBL" id="MBP0438600.1"/>
    </source>
</evidence>
<dbReference type="Gene3D" id="1.10.10.10">
    <property type="entry name" value="Winged helix-like DNA-binding domain superfamily/Winged helix DNA-binding domain"/>
    <property type="match status" value="1"/>
</dbReference>
<keyword evidence="2" id="KW-1185">Reference proteome</keyword>
<accession>A0A8J7UJ84</accession>
<protein>
    <submittedName>
        <fullName evidence="1">DUF433 domain-containing protein</fullName>
    </submittedName>
</protein>
<dbReference type="InterPro" id="IPR036388">
    <property type="entry name" value="WH-like_DNA-bd_sf"/>
</dbReference>
<dbReference type="Proteomes" id="UP000666240">
    <property type="component" value="Unassembled WGS sequence"/>
</dbReference>
<organism evidence="1 2">
    <name type="scientific">Tianweitania sediminis</name>
    <dbReference type="NCBI Taxonomy" id="1502156"/>
    <lineage>
        <taxon>Bacteria</taxon>
        <taxon>Pseudomonadati</taxon>
        <taxon>Pseudomonadota</taxon>
        <taxon>Alphaproteobacteria</taxon>
        <taxon>Hyphomicrobiales</taxon>
        <taxon>Phyllobacteriaceae</taxon>
        <taxon>Tianweitania</taxon>
    </lineage>
</organism>